<accession>A0A427YIS6</accession>
<dbReference type="Proteomes" id="UP000279259">
    <property type="component" value="Unassembled WGS sequence"/>
</dbReference>
<protein>
    <submittedName>
        <fullName evidence="1">Uncharacterized protein</fullName>
    </submittedName>
</protein>
<sequence length="589" mass="66858">MMPLPQTQLLDLSDDLIRHVAHFLNPETYLPDHTFMPFSLDISTKFSSDASKDLRNLRSTCRQIRDVVPLDGLHVTIKGEAGLNQWASEGPEPVLKAVRRLMIRSSEEEDGAARRRHRKNNASVEDALVDWKYPYHADGYLATMVAFVIRLPHLRELIFLEMPYVVTLPFHEFVDRPLEDECWHGEHEPLQQLRSISLHDWWSSAGNISPYLFALAPNVTAAKLMLYPPGEHRASRYAWDDHLTYWSRRNNPDGTLRTVYMSLIWGTGTNGDDAIYNIRSIASRFPEVEHLEIRTAGHLSPLALDVEEASMQVSVTPTDPDDEDCWSIEKLLDALKPMKKLRIFDAMLNVQVNDGPPWHDVVHQGTTPDEIEDMLSEAASVTAQIEQWEGMERRAQEWMAQRMVQACPTLRQGWWWMDDAERALVRRRGWSVPESNEQTENPLAVVDKVDLHLHRNVVSLMDCGGSLAHILSLLPLFTFPLSIPNSAAERHHLFTSSVATGLTPLSALPSLPYPPPSANPPTLITMPSLLDPPDEHLIIIGSLLNPETYLPLPSWKPFWNASKSPLDRTSTRDLRAFRDVYKDSRGGEA</sequence>
<proteinExistence type="predicted"/>
<gene>
    <name evidence="1" type="ORF">EHS25_010171</name>
</gene>
<dbReference type="AlphaFoldDB" id="A0A427YIS6"/>
<keyword evidence="2" id="KW-1185">Reference proteome</keyword>
<reference evidence="1 2" key="1">
    <citation type="submission" date="2018-11" db="EMBL/GenBank/DDBJ databases">
        <title>Genome sequence of Saitozyma podzolica DSM 27192.</title>
        <authorList>
            <person name="Aliyu H."/>
            <person name="Gorte O."/>
            <person name="Ochsenreither K."/>
        </authorList>
    </citation>
    <scope>NUCLEOTIDE SEQUENCE [LARGE SCALE GENOMIC DNA]</scope>
    <source>
        <strain evidence="1 2">DSM 27192</strain>
    </source>
</reference>
<evidence type="ECO:0000313" key="1">
    <source>
        <dbReference type="EMBL" id="RSH90995.1"/>
    </source>
</evidence>
<organism evidence="1 2">
    <name type="scientific">Saitozyma podzolica</name>
    <dbReference type="NCBI Taxonomy" id="1890683"/>
    <lineage>
        <taxon>Eukaryota</taxon>
        <taxon>Fungi</taxon>
        <taxon>Dikarya</taxon>
        <taxon>Basidiomycota</taxon>
        <taxon>Agaricomycotina</taxon>
        <taxon>Tremellomycetes</taxon>
        <taxon>Tremellales</taxon>
        <taxon>Trimorphomycetaceae</taxon>
        <taxon>Saitozyma</taxon>
    </lineage>
</organism>
<name>A0A427YIS6_9TREE</name>
<dbReference type="OrthoDB" id="2564533at2759"/>
<comment type="caution">
    <text evidence="1">The sequence shown here is derived from an EMBL/GenBank/DDBJ whole genome shotgun (WGS) entry which is preliminary data.</text>
</comment>
<dbReference type="EMBL" id="RSCD01000009">
    <property type="protein sequence ID" value="RSH90995.1"/>
    <property type="molecule type" value="Genomic_DNA"/>
</dbReference>
<evidence type="ECO:0000313" key="2">
    <source>
        <dbReference type="Proteomes" id="UP000279259"/>
    </source>
</evidence>